<feature type="domain" description="ABM" evidence="1">
    <location>
        <begin position="2"/>
        <end position="99"/>
    </location>
</feature>
<dbReference type="PANTHER" id="PTHR34474">
    <property type="entry name" value="SIGNAL TRANSDUCTION PROTEIN TRAP"/>
    <property type="match status" value="1"/>
</dbReference>
<dbReference type="SUPFAM" id="SSF54909">
    <property type="entry name" value="Dimeric alpha+beta barrel"/>
    <property type="match status" value="1"/>
</dbReference>
<protein>
    <recommendedName>
        <fullName evidence="1">ABM domain-containing protein</fullName>
    </recommendedName>
</protein>
<dbReference type="AlphaFoldDB" id="A0A6J4IS31"/>
<dbReference type="InterPro" id="IPR007138">
    <property type="entry name" value="ABM_dom"/>
</dbReference>
<accession>A0A6J4IS31</accession>
<dbReference type="Gene3D" id="3.30.70.100">
    <property type="match status" value="1"/>
</dbReference>
<gene>
    <name evidence="2" type="ORF">AVDCRST_MAG77-2541</name>
</gene>
<evidence type="ECO:0000259" key="1">
    <source>
        <dbReference type="PROSITE" id="PS51725"/>
    </source>
</evidence>
<reference evidence="2" key="1">
    <citation type="submission" date="2020-02" db="EMBL/GenBank/DDBJ databases">
        <authorList>
            <person name="Meier V. D."/>
        </authorList>
    </citation>
    <scope>NUCLEOTIDE SEQUENCE</scope>
    <source>
        <strain evidence="2">AVDCRST_MAG77</strain>
    </source>
</reference>
<dbReference type="InterPro" id="IPR050404">
    <property type="entry name" value="Heme-degrading_MO"/>
</dbReference>
<proteinExistence type="predicted"/>
<dbReference type="PANTHER" id="PTHR34474:SF2">
    <property type="entry name" value="SIGNAL TRANSDUCTION PROTEIN TRAP"/>
    <property type="match status" value="1"/>
</dbReference>
<dbReference type="EMBL" id="CADCTC010000154">
    <property type="protein sequence ID" value="CAA9260419.1"/>
    <property type="molecule type" value="Genomic_DNA"/>
</dbReference>
<organism evidence="2">
    <name type="scientific">uncultured Chloroflexota bacterium</name>
    <dbReference type="NCBI Taxonomy" id="166587"/>
    <lineage>
        <taxon>Bacteria</taxon>
        <taxon>Bacillati</taxon>
        <taxon>Chloroflexota</taxon>
        <taxon>environmental samples</taxon>
    </lineage>
</organism>
<dbReference type="PROSITE" id="PS51725">
    <property type="entry name" value="ABM"/>
    <property type="match status" value="1"/>
</dbReference>
<evidence type="ECO:0000313" key="2">
    <source>
        <dbReference type="EMBL" id="CAA9260419.1"/>
    </source>
</evidence>
<dbReference type="Pfam" id="PF03992">
    <property type="entry name" value="ABM"/>
    <property type="match status" value="1"/>
</dbReference>
<name>A0A6J4IS31_9CHLR</name>
<dbReference type="InterPro" id="IPR011008">
    <property type="entry name" value="Dimeric_a/b-barrel"/>
</dbReference>
<sequence>MIVVSNRIPVAPGHEAEFAERFRNRAHLVENHPGFVRLEICRPLPVNLHGRDMGDSAYHVVLTYWERKEDFLAWVRSEDFQTAHSQRTPEGMFAGDSVFELHEIIQSA</sequence>